<keyword evidence="10" id="KW-1185">Reference proteome</keyword>
<dbReference type="GO" id="GO:0043818">
    <property type="term" value="F:precorrin-3B synthase activity"/>
    <property type="evidence" value="ECO:0007669"/>
    <property type="project" value="UniProtKB-EC"/>
</dbReference>
<proteinExistence type="predicted"/>
<dbReference type="Pfam" id="PF03460">
    <property type="entry name" value="NIR_SIR_ferr"/>
    <property type="match status" value="1"/>
</dbReference>
<organism evidence="9 10">
    <name type="scientific">Mesobacterium hydrothermale</name>
    <dbReference type="NCBI Taxonomy" id="3111907"/>
    <lineage>
        <taxon>Bacteria</taxon>
        <taxon>Pseudomonadati</taxon>
        <taxon>Pseudomonadota</taxon>
        <taxon>Alphaproteobacteria</taxon>
        <taxon>Rhodobacterales</taxon>
        <taxon>Roseobacteraceae</taxon>
        <taxon>Mesobacterium</taxon>
    </lineage>
</organism>
<dbReference type="Proteomes" id="UP001348149">
    <property type="component" value="Unassembled WGS sequence"/>
</dbReference>
<dbReference type="InterPro" id="IPR005117">
    <property type="entry name" value="NiRdtase/SiRdtase_haem-b_fer"/>
</dbReference>
<evidence type="ECO:0000313" key="9">
    <source>
        <dbReference type="EMBL" id="MEC3863072.1"/>
    </source>
</evidence>
<dbReference type="RefSeq" id="WP_326299143.1">
    <property type="nucleotide sequence ID" value="NZ_JAYLLH010000036.1"/>
</dbReference>
<gene>
    <name evidence="9" type="primary">cobG</name>
    <name evidence="9" type="ORF">VK792_17400</name>
</gene>
<keyword evidence="6" id="KW-0411">Iron-sulfur</keyword>
<keyword evidence="4 9" id="KW-0560">Oxidoreductase</keyword>
<evidence type="ECO:0000256" key="3">
    <source>
        <dbReference type="ARBA" id="ARBA00022723"/>
    </source>
</evidence>
<evidence type="ECO:0000256" key="6">
    <source>
        <dbReference type="ARBA" id="ARBA00023014"/>
    </source>
</evidence>
<sequence>MSFTVKGWCPGALRPMQSGDGLVVRVRPVAGRLTQVQAAGIAQAARAHGNGLIDLSGRANVQLRGVTPESHPALIADLAQLGLIDPDIATEARRNIIVTPFADAATYALAESLQTALAAGPELPGKFGFLLDCGSAPVMADTQADIRFERAPDGQLLLRCAGSDLGAPVTEGRAAEAALDLAEWFVRAGGVVDGRGRMARLIASGVRPEETLRPQIAPATALSRPEPGLTVQGALVGFEFGQMHAETLAALASLGPIRVTPWRMLLIEGLSTLPDLPDLINEAGDPRLRVFACTGAPGCPQAARPTREIARALAPRVAAGQKLHVSGCAKGCAWPAPADLTLIATLEGFDLVRDGRASDHPAHTRISPAALPDLPEFS</sequence>
<evidence type="ECO:0000313" key="10">
    <source>
        <dbReference type="Proteomes" id="UP001348149"/>
    </source>
</evidence>
<dbReference type="InterPro" id="IPR012798">
    <property type="entry name" value="Cbl_synth_CobG-like"/>
</dbReference>
<evidence type="ECO:0000259" key="8">
    <source>
        <dbReference type="Pfam" id="PF03460"/>
    </source>
</evidence>
<dbReference type="PROSITE" id="PS00365">
    <property type="entry name" value="NIR_SIR"/>
    <property type="match status" value="1"/>
</dbReference>
<dbReference type="PANTHER" id="PTHR32439">
    <property type="entry name" value="FERREDOXIN--NITRITE REDUCTASE, CHLOROPLASTIC"/>
    <property type="match status" value="1"/>
</dbReference>
<accession>A0ABU6HKT5</accession>
<feature type="region of interest" description="Disordered" evidence="7">
    <location>
        <begin position="357"/>
        <end position="378"/>
    </location>
</feature>
<protein>
    <submittedName>
        <fullName evidence="9">Precorrin-3B synthase</fullName>
        <ecNumber evidence="9">1.14.13.83</ecNumber>
    </submittedName>
</protein>
<evidence type="ECO:0000256" key="1">
    <source>
        <dbReference type="ARBA" id="ARBA00022485"/>
    </source>
</evidence>
<evidence type="ECO:0000256" key="4">
    <source>
        <dbReference type="ARBA" id="ARBA00023002"/>
    </source>
</evidence>
<keyword evidence="3" id="KW-0479">Metal-binding</keyword>
<dbReference type="NCBIfam" id="TIGR02435">
    <property type="entry name" value="CobG"/>
    <property type="match status" value="1"/>
</dbReference>
<dbReference type="InterPro" id="IPR051329">
    <property type="entry name" value="NIR_SIR_4Fe-4S"/>
</dbReference>
<dbReference type="SUPFAM" id="SSF56014">
    <property type="entry name" value="Nitrite and sulphite reductase 4Fe-4S domain-like"/>
    <property type="match status" value="1"/>
</dbReference>
<dbReference type="PANTHER" id="PTHR32439:SF9">
    <property type="entry name" value="BLR3264 PROTEIN"/>
    <property type="match status" value="1"/>
</dbReference>
<dbReference type="InterPro" id="IPR045854">
    <property type="entry name" value="NO2/SO3_Rdtase_4Fe4S_sf"/>
</dbReference>
<evidence type="ECO:0000256" key="2">
    <source>
        <dbReference type="ARBA" id="ARBA00022617"/>
    </source>
</evidence>
<dbReference type="SUPFAM" id="SSF55124">
    <property type="entry name" value="Nitrite/Sulfite reductase N-terminal domain-like"/>
    <property type="match status" value="1"/>
</dbReference>
<dbReference type="EC" id="1.14.13.83" evidence="9"/>
<keyword evidence="2" id="KW-0349">Heme</keyword>
<dbReference type="Gene3D" id="3.90.480.20">
    <property type="match status" value="1"/>
</dbReference>
<dbReference type="EMBL" id="JAYLLH010000036">
    <property type="protein sequence ID" value="MEC3863072.1"/>
    <property type="molecule type" value="Genomic_DNA"/>
</dbReference>
<feature type="domain" description="Nitrite/Sulfite reductase ferredoxin-like" evidence="8">
    <location>
        <begin position="15"/>
        <end position="80"/>
    </location>
</feature>
<keyword evidence="5" id="KW-0408">Iron</keyword>
<dbReference type="Gene3D" id="3.30.413.10">
    <property type="entry name" value="Sulfite Reductase Hemoprotein, domain 1"/>
    <property type="match status" value="1"/>
</dbReference>
<reference evidence="9 10" key="1">
    <citation type="submission" date="2024-01" db="EMBL/GenBank/DDBJ databases">
        <title>Mesobacterium rodlantinim sp. nov., isolated from shallow sea hydrothermal systems off Kueishantao Island.</title>
        <authorList>
            <person name="Su Z."/>
            <person name="Tang K."/>
        </authorList>
    </citation>
    <scope>NUCLEOTIDE SEQUENCE [LARGE SCALE GENOMIC DNA]</scope>
    <source>
        <strain evidence="9 10">TK19101</strain>
    </source>
</reference>
<keyword evidence="1" id="KW-0004">4Fe-4S</keyword>
<comment type="caution">
    <text evidence="9">The sequence shown here is derived from an EMBL/GenBank/DDBJ whole genome shotgun (WGS) entry which is preliminary data.</text>
</comment>
<dbReference type="InterPro" id="IPR036136">
    <property type="entry name" value="Nit/Sulf_reduc_fer-like_dom_sf"/>
</dbReference>
<evidence type="ECO:0000256" key="5">
    <source>
        <dbReference type="ARBA" id="ARBA00023004"/>
    </source>
</evidence>
<evidence type="ECO:0000256" key="7">
    <source>
        <dbReference type="SAM" id="MobiDB-lite"/>
    </source>
</evidence>
<dbReference type="InterPro" id="IPR006066">
    <property type="entry name" value="NO2/SO3_Rdtase_FeS/sirohaem_BS"/>
</dbReference>
<name>A0ABU6HKT5_9RHOB</name>